<name>M2N5D6_BAUPA</name>
<organism evidence="1 2">
    <name type="scientific">Baudoinia panamericana (strain UAMH 10762)</name>
    <name type="common">Angels' share fungus</name>
    <name type="synonym">Baudoinia compniacensis (strain UAMH 10762)</name>
    <dbReference type="NCBI Taxonomy" id="717646"/>
    <lineage>
        <taxon>Eukaryota</taxon>
        <taxon>Fungi</taxon>
        <taxon>Dikarya</taxon>
        <taxon>Ascomycota</taxon>
        <taxon>Pezizomycotina</taxon>
        <taxon>Dothideomycetes</taxon>
        <taxon>Dothideomycetidae</taxon>
        <taxon>Mycosphaerellales</taxon>
        <taxon>Teratosphaeriaceae</taxon>
        <taxon>Baudoinia</taxon>
    </lineage>
</organism>
<dbReference type="Proteomes" id="UP000011761">
    <property type="component" value="Unassembled WGS sequence"/>
</dbReference>
<keyword evidence="2" id="KW-1185">Reference proteome</keyword>
<dbReference type="KEGG" id="bcom:BAUCODRAFT_217006"/>
<evidence type="ECO:0000313" key="1">
    <source>
        <dbReference type="EMBL" id="EMC93975.1"/>
    </source>
</evidence>
<gene>
    <name evidence="1" type="ORF">BAUCODRAFT_217006</name>
</gene>
<dbReference type="RefSeq" id="XP_007678964.1">
    <property type="nucleotide sequence ID" value="XM_007680774.1"/>
</dbReference>
<dbReference type="HOGENOM" id="CLU_2412914_0_0_1"/>
<dbReference type="GeneID" id="19109792"/>
<protein>
    <submittedName>
        <fullName evidence="1">Uncharacterized protein</fullName>
    </submittedName>
</protein>
<sequence>MSESDTSEVSMQAKKADPTLNIGTLSCDAMTIEHQLFRNAIRLFSSTPATASPSSVRVLHKEDKAQQTCSSTLPTGTTVLVMCEGGFIGVTP</sequence>
<proteinExistence type="predicted"/>
<accession>M2N5D6</accession>
<dbReference type="EMBL" id="KB445559">
    <property type="protein sequence ID" value="EMC93975.1"/>
    <property type="molecule type" value="Genomic_DNA"/>
</dbReference>
<evidence type="ECO:0000313" key="2">
    <source>
        <dbReference type="Proteomes" id="UP000011761"/>
    </source>
</evidence>
<dbReference type="AlphaFoldDB" id="M2N5D6"/>
<reference evidence="1 2" key="1">
    <citation type="journal article" date="2012" name="PLoS Pathog.">
        <title>Diverse lifestyles and strategies of plant pathogenesis encoded in the genomes of eighteen Dothideomycetes fungi.</title>
        <authorList>
            <person name="Ohm R.A."/>
            <person name="Feau N."/>
            <person name="Henrissat B."/>
            <person name="Schoch C.L."/>
            <person name="Horwitz B.A."/>
            <person name="Barry K.W."/>
            <person name="Condon B.J."/>
            <person name="Copeland A.C."/>
            <person name="Dhillon B."/>
            <person name="Glaser F."/>
            <person name="Hesse C.N."/>
            <person name="Kosti I."/>
            <person name="LaButti K."/>
            <person name="Lindquist E.A."/>
            <person name="Lucas S."/>
            <person name="Salamov A.A."/>
            <person name="Bradshaw R.E."/>
            <person name="Ciuffetti L."/>
            <person name="Hamelin R.C."/>
            <person name="Kema G.H.J."/>
            <person name="Lawrence C."/>
            <person name="Scott J.A."/>
            <person name="Spatafora J.W."/>
            <person name="Turgeon B.G."/>
            <person name="de Wit P.J.G.M."/>
            <person name="Zhong S."/>
            <person name="Goodwin S.B."/>
            <person name="Grigoriev I.V."/>
        </authorList>
    </citation>
    <scope>NUCLEOTIDE SEQUENCE [LARGE SCALE GENOMIC DNA]</scope>
    <source>
        <strain evidence="1 2">UAMH 10762</strain>
    </source>
</reference>